<sequence length="248" mass="27419">MMIELTLDDGGFQKALRQLATKDVAIAATWAINDTAADVLGKVQANVRERFDRPTRFTQNAFAVVKKARPNELEAVVGERPSVSQRHYLKVQERGGQRGMTGTEKLISLATPTHMDIRGVLPADEAKLDAFGNWSSGERNRALSAIRAQRDVTANTTIASKKRHKTRATYFIPRTGLTPGIYRKDSTGAIGIVAVFTSKVPTYRRRLGFMDGAEEAYRTRLPLHLRRTLARMVEKRGLGPSGLDSARG</sequence>
<keyword evidence="2" id="KW-1185">Reference proteome</keyword>
<dbReference type="AlphaFoldDB" id="A0A086Y827"/>
<dbReference type="eggNOG" id="ENOG5032SUA">
    <property type="taxonomic scope" value="Bacteria"/>
</dbReference>
<evidence type="ECO:0000313" key="1">
    <source>
        <dbReference type="EMBL" id="KFI30427.1"/>
    </source>
</evidence>
<reference evidence="1 2" key="1">
    <citation type="submission" date="2014-03" db="EMBL/GenBank/DDBJ databases">
        <title>Genome of Haematobacter massiliensis CCUG 47968.</title>
        <authorList>
            <person name="Wang D."/>
            <person name="Wang G."/>
        </authorList>
    </citation>
    <scope>NUCLEOTIDE SEQUENCE [LARGE SCALE GENOMIC DNA]</scope>
    <source>
        <strain evidence="1 2">CCUG 47968</strain>
    </source>
</reference>
<organism evidence="1 2">
    <name type="scientific">Haematobacter massiliensis</name>
    <dbReference type="NCBI Taxonomy" id="195105"/>
    <lineage>
        <taxon>Bacteria</taxon>
        <taxon>Pseudomonadati</taxon>
        <taxon>Pseudomonadota</taxon>
        <taxon>Alphaproteobacteria</taxon>
        <taxon>Rhodobacterales</taxon>
        <taxon>Paracoccaceae</taxon>
        <taxon>Haematobacter</taxon>
    </lineage>
</organism>
<evidence type="ECO:0000313" key="2">
    <source>
        <dbReference type="Proteomes" id="UP000028826"/>
    </source>
</evidence>
<dbReference type="OrthoDB" id="7564032at2"/>
<name>A0A086Y827_9RHOB</name>
<dbReference type="Proteomes" id="UP000028826">
    <property type="component" value="Unassembled WGS sequence"/>
</dbReference>
<proteinExistence type="predicted"/>
<gene>
    <name evidence="1" type="ORF">CN97_12720</name>
</gene>
<dbReference type="EMBL" id="JGYG01000003">
    <property type="protein sequence ID" value="KFI30427.1"/>
    <property type="molecule type" value="Genomic_DNA"/>
</dbReference>
<protein>
    <submittedName>
        <fullName evidence="1">Uncharacterized protein</fullName>
    </submittedName>
</protein>
<comment type="caution">
    <text evidence="1">The sequence shown here is derived from an EMBL/GenBank/DDBJ whole genome shotgun (WGS) entry which is preliminary data.</text>
</comment>
<accession>A0A086Y827</accession>
<dbReference type="STRING" id="195105.CN97_12720"/>